<comment type="caution">
    <text evidence="1">The sequence shown here is derived from an EMBL/GenBank/DDBJ whole genome shotgun (WGS) entry which is preliminary data.</text>
</comment>
<gene>
    <name evidence="1" type="ORF">OL497_14345</name>
</gene>
<reference evidence="1 2" key="1">
    <citation type="submission" date="2022-10" db="EMBL/GenBank/DDBJ databases">
        <title>Chitinophaga nivalis PC15 sp. nov., isolated from Pyeongchang county, South Korea.</title>
        <authorList>
            <person name="Trinh H.N."/>
        </authorList>
    </citation>
    <scope>NUCLEOTIDE SEQUENCE [LARGE SCALE GENOMIC DNA]</scope>
    <source>
        <strain evidence="1 2">PC14</strain>
    </source>
</reference>
<dbReference type="Proteomes" id="UP001207742">
    <property type="component" value="Unassembled WGS sequence"/>
</dbReference>
<accession>A0ABT3IM96</accession>
<dbReference type="RefSeq" id="WP_264731121.1">
    <property type="nucleotide sequence ID" value="NZ_JAPDNR010000001.1"/>
</dbReference>
<dbReference type="EMBL" id="JAPDNS010000001">
    <property type="protein sequence ID" value="MCW3485085.1"/>
    <property type="molecule type" value="Genomic_DNA"/>
</dbReference>
<organism evidence="1 2">
    <name type="scientific">Chitinophaga nivalis</name>
    <dbReference type="NCBI Taxonomy" id="2991709"/>
    <lineage>
        <taxon>Bacteria</taxon>
        <taxon>Pseudomonadati</taxon>
        <taxon>Bacteroidota</taxon>
        <taxon>Chitinophagia</taxon>
        <taxon>Chitinophagales</taxon>
        <taxon>Chitinophagaceae</taxon>
        <taxon>Chitinophaga</taxon>
    </lineage>
</organism>
<proteinExistence type="predicted"/>
<name>A0ABT3IM96_9BACT</name>
<evidence type="ECO:0000313" key="1">
    <source>
        <dbReference type="EMBL" id="MCW3485085.1"/>
    </source>
</evidence>
<protein>
    <submittedName>
        <fullName evidence="1">Uncharacterized protein</fullName>
    </submittedName>
</protein>
<sequence>MVEVFKTNVGEVARAKELVILLQQHFPDSRINFDLEDRDRILRIEGPCCLPSAVVLLLEQQGVRCVVLE</sequence>
<evidence type="ECO:0000313" key="2">
    <source>
        <dbReference type="Proteomes" id="UP001207742"/>
    </source>
</evidence>
<keyword evidence="2" id="KW-1185">Reference proteome</keyword>